<protein>
    <recommendedName>
        <fullName evidence="4">BppU N-terminal domain-containing protein</fullName>
    </recommendedName>
</protein>
<accession>A0A414ZRI5</accession>
<reference evidence="2 3" key="1">
    <citation type="submission" date="2018-08" db="EMBL/GenBank/DDBJ databases">
        <title>A genome reference for cultivated species of the human gut microbiota.</title>
        <authorList>
            <person name="Zou Y."/>
            <person name="Xue W."/>
            <person name="Luo G."/>
        </authorList>
    </citation>
    <scope>NUCLEOTIDE SEQUENCE [LARGE SCALE GENOMIC DNA]</scope>
    <source>
        <strain evidence="2 3">AM16-11</strain>
    </source>
</reference>
<organism evidence="2 3">
    <name type="scientific">Agathobacter rectalis</name>
    <dbReference type="NCBI Taxonomy" id="39491"/>
    <lineage>
        <taxon>Bacteria</taxon>
        <taxon>Bacillati</taxon>
        <taxon>Bacillota</taxon>
        <taxon>Clostridia</taxon>
        <taxon>Lachnospirales</taxon>
        <taxon>Lachnospiraceae</taxon>
        <taxon>Agathobacter</taxon>
    </lineage>
</organism>
<evidence type="ECO:0008006" key="4">
    <source>
        <dbReference type="Google" id="ProtNLM"/>
    </source>
</evidence>
<proteinExistence type="predicted"/>
<evidence type="ECO:0000313" key="3">
    <source>
        <dbReference type="Proteomes" id="UP000285865"/>
    </source>
</evidence>
<dbReference type="AlphaFoldDB" id="A0A414ZRI5"/>
<gene>
    <name evidence="2" type="ORF">DW172_03970</name>
</gene>
<evidence type="ECO:0000313" key="2">
    <source>
        <dbReference type="EMBL" id="RHI25845.1"/>
    </source>
</evidence>
<dbReference type="RefSeq" id="WP_118257321.1">
    <property type="nucleotide sequence ID" value="NZ_QRKN01000001.1"/>
</dbReference>
<evidence type="ECO:0000256" key="1">
    <source>
        <dbReference type="SAM" id="MobiDB-lite"/>
    </source>
</evidence>
<feature type="compositionally biased region" description="Polar residues" evidence="1">
    <location>
        <begin position="175"/>
        <end position="188"/>
    </location>
</feature>
<comment type="caution">
    <text evidence="2">The sequence shown here is derived from an EMBL/GenBank/DDBJ whole genome shotgun (WGS) entry which is preliminary data.</text>
</comment>
<feature type="region of interest" description="Disordered" evidence="1">
    <location>
        <begin position="166"/>
        <end position="197"/>
    </location>
</feature>
<name>A0A414ZRI5_9FIRM</name>
<dbReference type="EMBL" id="QRKN01000001">
    <property type="protein sequence ID" value="RHI25845.1"/>
    <property type="molecule type" value="Genomic_DNA"/>
</dbReference>
<dbReference type="InterPro" id="IPR054500">
    <property type="entry name" value="Phage_fiber_rpt"/>
</dbReference>
<dbReference type="Proteomes" id="UP000285865">
    <property type="component" value="Unassembled WGS sequence"/>
</dbReference>
<dbReference type="Pfam" id="PF22337">
    <property type="entry name" value="Phage_fiber_rpt"/>
    <property type="match status" value="1"/>
</dbReference>
<sequence length="496" mass="53668">MALNAATENISLDFFKDRIVTIYAKQYDKNSRYINVKCYDRGKLYKVPSDCKANVKMITPDNRAVFNTATINSDGSITVELTESMLYSGGIAKAEIKLYNVDKTQVLSTMNFQINIKKSVYDDQRIINSDEFNALTKLYLQIQKEEKTRITNENNRISAENIRISNENTRKSNETNRVTAENTRNSNESTRKTNENNRIASETARINAEKNRATAETNRVSEYNTMMKKAEVKISEAEKVNISSTIATDSYKVNITNRLGQTSSSPNLLNKISIGTVTTGKPTDNASANISGNFGAQKLNLTLPVGKTPILSVGTVTTGSAGSKASATITGTNENPVLNLVIPKGDTGAVANISAATIPYSSPSDTSTIKSIVDNKSEKTHTHSYAGSTSVGGSANSAVKLDTSAGSTTQPIYFSGGKPVACIYTLGKSVPSNAVFTDTNTWRGIQDNLTSESTTDSLSAKQGKALKALVDAKHVVVNQSSEPTLSTGDEWLLDYE</sequence>